<protein>
    <submittedName>
        <fullName evidence="6">USP34</fullName>
    </submittedName>
</protein>
<evidence type="ECO:0000259" key="5">
    <source>
        <dbReference type="Pfam" id="PF25010"/>
    </source>
</evidence>
<dbReference type="GO" id="GO:0008233">
    <property type="term" value="F:peptidase activity"/>
    <property type="evidence" value="ECO:0007669"/>
    <property type="project" value="UniProtKB-KW"/>
</dbReference>
<feature type="compositionally biased region" description="Low complexity" evidence="4">
    <location>
        <begin position="515"/>
        <end position="531"/>
    </location>
</feature>
<dbReference type="OrthoDB" id="289038at2759"/>
<feature type="region of interest" description="Disordered" evidence="4">
    <location>
        <begin position="582"/>
        <end position="660"/>
    </location>
</feature>
<evidence type="ECO:0000256" key="2">
    <source>
        <dbReference type="ARBA" id="ARBA00022786"/>
    </source>
</evidence>
<name>A0A7J7J3U6_BUGNE</name>
<dbReference type="AlphaFoldDB" id="A0A7J7J3U6"/>
<comment type="caution">
    <text evidence="6">The sequence shown here is derived from an EMBL/GenBank/DDBJ whole genome shotgun (WGS) entry which is preliminary data.</text>
</comment>
<organism evidence="6 7">
    <name type="scientific">Bugula neritina</name>
    <name type="common">Brown bryozoan</name>
    <name type="synonym">Sertularia neritina</name>
    <dbReference type="NCBI Taxonomy" id="10212"/>
    <lineage>
        <taxon>Eukaryota</taxon>
        <taxon>Metazoa</taxon>
        <taxon>Spiralia</taxon>
        <taxon>Lophotrochozoa</taxon>
        <taxon>Bryozoa</taxon>
        <taxon>Gymnolaemata</taxon>
        <taxon>Cheilostomatida</taxon>
        <taxon>Flustrina</taxon>
        <taxon>Buguloidea</taxon>
        <taxon>Bugulidae</taxon>
        <taxon>Bugula</taxon>
    </lineage>
</organism>
<dbReference type="Pfam" id="PF25010">
    <property type="entry name" value="ARM_UBP24_USP9X-Y"/>
    <property type="match status" value="1"/>
</dbReference>
<feature type="domain" description="UBP34/UBP24/USP9X/USP9Y-like ARM repeat region" evidence="5">
    <location>
        <begin position="693"/>
        <end position="910"/>
    </location>
</feature>
<dbReference type="InterPro" id="IPR056850">
    <property type="entry name" value="ARM_UBP34_24_USP9X_Y"/>
</dbReference>
<feature type="region of interest" description="Disordered" evidence="4">
    <location>
        <begin position="456"/>
        <end position="484"/>
    </location>
</feature>
<dbReference type="GO" id="GO:0006508">
    <property type="term" value="P:proteolysis"/>
    <property type="evidence" value="ECO:0007669"/>
    <property type="project" value="UniProtKB-KW"/>
</dbReference>
<evidence type="ECO:0000313" key="7">
    <source>
        <dbReference type="Proteomes" id="UP000593567"/>
    </source>
</evidence>
<reference evidence="6" key="1">
    <citation type="submission" date="2020-06" db="EMBL/GenBank/DDBJ databases">
        <title>Draft genome of Bugula neritina, a colonial animal packing powerful symbionts and potential medicines.</title>
        <authorList>
            <person name="Rayko M."/>
        </authorList>
    </citation>
    <scope>NUCLEOTIDE SEQUENCE [LARGE SCALE GENOMIC DNA]</scope>
    <source>
        <strain evidence="6">Kwan_BN1</strain>
    </source>
</reference>
<proteinExistence type="predicted"/>
<feature type="compositionally biased region" description="Acidic residues" evidence="4">
    <location>
        <begin position="608"/>
        <end position="621"/>
    </location>
</feature>
<evidence type="ECO:0000256" key="3">
    <source>
        <dbReference type="ARBA" id="ARBA00022801"/>
    </source>
</evidence>
<evidence type="ECO:0000256" key="4">
    <source>
        <dbReference type="SAM" id="MobiDB-lite"/>
    </source>
</evidence>
<keyword evidence="1" id="KW-0645">Protease</keyword>
<keyword evidence="2" id="KW-0833">Ubl conjugation pathway</keyword>
<feature type="compositionally biased region" description="Basic and acidic residues" evidence="4">
    <location>
        <begin position="597"/>
        <end position="606"/>
    </location>
</feature>
<sequence>MCEVCKDVHKQIKFYLQCKSESRPFTLTKKDVKANIRFPLLWNQKQCLCCFKDTRNYEAYNNILQTLIVTAISLLQNFNDENKITNTNIPAEDEDSENEKEARDAVWTVTELEHLLIFLSNAMMMTFPLYILCKHNRICGIEELSAQDSAILATYCDVDSGDPDSLSVMLLRNVCFFCDSGGPQAIKKCFEEYSHRLSIPLLSHIVHFLSNLKHWLTVGAIETHIFPLKPTIVRYMCSLSDDQLRQAGSRNVTELVMSLIKEPSPVKALFDRDYLRLSYKYFICSTLKIRIAGLQQLNGQVALFNEALNSQEGEQLIAAGLLLAEWLVTNRIIEHIFGPNLHNELVKQSQIVLNFLANEGKITAEHIDSMWAAGMQKHCSRQVQDVLILLVKHLTCVPLVHLMDLLGSLEPPSHSEQTLLLLSSLTKRLWLIQSQEEKTGAKGASTDFLETSMDQEISVCSTDEESEESSESDNDMQLPSRPKRSLPLSVLSRMGGTENPVQIVYDLPEGSTNKPTPSDGSPRDSSSPTTSVLPGITRTYLSSPKADSAMDQMAVGAGGEGGVLLHPSLPVTIEDLERISTSEGIKRVHSPASSHDGSTKSEKNMTDFDGEDYNASEEELERIDNEMNRKNRSKVGATSVGPHSPTTPPSPPSKWMRSSSGSMHEELNMLLADQLSIAAKYLDIAKITEPGHTILWDLIQEDKAVLLPEGLANEAEKLLSVLLCPYDMSVTIKLQFIQACINNIENNKSSTVSLKLLPKLISSFQQSYRIAREVHTTTLYLEETFSMMNIFFNHFHAFREKLNDKDYPSTSLYGLKVDIGVRLQFLSFIYSYVASPEQFCLSKQQIDVIWECLVMHKDTGDYALNWFYNQANSRDLHALTLDTFKYIYCEKLTLLSQKDMTMTGFNLFHFLHEMLSQANAAEVKGNDTQLWDIALKSQCTEVSLSAIDYLNSCYMNDQDLSREPEFVERCMRCLMKALNIFNNDCETSMQIIDRGLYLLRNHVETFRQKYAYQLRMWQLKGKGW</sequence>
<evidence type="ECO:0000313" key="6">
    <source>
        <dbReference type="EMBL" id="KAF6020326.1"/>
    </source>
</evidence>
<keyword evidence="7" id="KW-1185">Reference proteome</keyword>
<keyword evidence="3" id="KW-0378">Hydrolase</keyword>
<gene>
    <name evidence="6" type="ORF">EB796_021393</name>
</gene>
<feature type="region of interest" description="Disordered" evidence="4">
    <location>
        <begin position="506"/>
        <end position="536"/>
    </location>
</feature>
<evidence type="ECO:0000256" key="1">
    <source>
        <dbReference type="ARBA" id="ARBA00022670"/>
    </source>
</evidence>
<dbReference type="Proteomes" id="UP000593567">
    <property type="component" value="Unassembled WGS sequence"/>
</dbReference>
<dbReference type="EMBL" id="VXIV02003181">
    <property type="protein sequence ID" value="KAF6020326.1"/>
    <property type="molecule type" value="Genomic_DNA"/>
</dbReference>
<accession>A0A7J7J3U6</accession>
<feature type="compositionally biased region" description="Acidic residues" evidence="4">
    <location>
        <begin position="462"/>
        <end position="474"/>
    </location>
</feature>